<comment type="caution">
    <text evidence="1">The sequence shown here is derived from an EMBL/GenBank/DDBJ whole genome shotgun (WGS) entry which is preliminary data.</text>
</comment>
<sequence length="110" mass="12552">MTAAIPAQQPTEQNGISMPQPVFRQRITAWMQQRPAPLPGLWRGVDRIHFTTDAVIRLIEKAHMGVRDQIVLRAAASVGVPPSAIATFRRRHTQFFGRVYRGLHTIHWYV</sequence>
<evidence type="ECO:0000313" key="2">
    <source>
        <dbReference type="Proteomes" id="UP000093962"/>
    </source>
</evidence>
<evidence type="ECO:0000313" key="1">
    <source>
        <dbReference type="EMBL" id="OBA89030.1"/>
    </source>
</evidence>
<protein>
    <submittedName>
        <fullName evidence="1">Uncharacterized protein</fullName>
    </submittedName>
</protein>
<dbReference type="Proteomes" id="UP000093962">
    <property type="component" value="Unassembled WGS sequence"/>
</dbReference>
<reference evidence="1 2" key="1">
    <citation type="submission" date="2016-06" db="EMBL/GenBank/DDBJ databases">
        <authorList>
            <person name="Kjaerup R.B."/>
            <person name="Dalgaard T.S."/>
            <person name="Juul-Madsen H.R."/>
        </authorList>
    </citation>
    <scope>NUCLEOTIDE SEQUENCE [LARGE SCALE GENOMIC DNA]</scope>
    <source>
        <strain evidence="1 2">1199456.5</strain>
    </source>
</reference>
<accession>A0A1A0MUG1</accession>
<gene>
    <name evidence="1" type="ORF">A5642_15545</name>
</gene>
<organism evidence="1 2">
    <name type="scientific">Mycolicibacterium mucogenicum</name>
    <name type="common">Mycobacterium mucogenicum</name>
    <dbReference type="NCBI Taxonomy" id="56689"/>
    <lineage>
        <taxon>Bacteria</taxon>
        <taxon>Bacillati</taxon>
        <taxon>Actinomycetota</taxon>
        <taxon>Actinomycetes</taxon>
        <taxon>Mycobacteriales</taxon>
        <taxon>Mycobacteriaceae</taxon>
        <taxon>Mycolicibacterium</taxon>
    </lineage>
</organism>
<dbReference type="AlphaFoldDB" id="A0A1A0MUG1"/>
<dbReference type="EMBL" id="LZSF01000091">
    <property type="protein sequence ID" value="OBA89030.1"/>
    <property type="molecule type" value="Genomic_DNA"/>
</dbReference>
<name>A0A1A0MUG1_MYCMU</name>
<proteinExistence type="predicted"/>